<dbReference type="Proteomes" id="UP001201163">
    <property type="component" value="Unassembled WGS sequence"/>
</dbReference>
<dbReference type="EMBL" id="JAKELL010000037">
    <property type="protein sequence ID" value="KAH8989446.1"/>
    <property type="molecule type" value="Genomic_DNA"/>
</dbReference>
<feature type="transmembrane region" description="Helical" evidence="1">
    <location>
        <begin position="167"/>
        <end position="188"/>
    </location>
</feature>
<organism evidence="2 3">
    <name type="scientific">Lactarius akahatsu</name>
    <dbReference type="NCBI Taxonomy" id="416441"/>
    <lineage>
        <taxon>Eukaryota</taxon>
        <taxon>Fungi</taxon>
        <taxon>Dikarya</taxon>
        <taxon>Basidiomycota</taxon>
        <taxon>Agaricomycotina</taxon>
        <taxon>Agaricomycetes</taxon>
        <taxon>Russulales</taxon>
        <taxon>Russulaceae</taxon>
        <taxon>Lactarius</taxon>
    </lineage>
</organism>
<evidence type="ECO:0000313" key="2">
    <source>
        <dbReference type="EMBL" id="KAH8989446.1"/>
    </source>
</evidence>
<accession>A0AAD4Q9U4</accession>
<protein>
    <submittedName>
        <fullName evidence="2">Uncharacterized protein</fullName>
    </submittedName>
</protein>
<evidence type="ECO:0000313" key="3">
    <source>
        <dbReference type="Proteomes" id="UP001201163"/>
    </source>
</evidence>
<keyword evidence="3" id="KW-1185">Reference proteome</keyword>
<keyword evidence="1" id="KW-0472">Membrane</keyword>
<keyword evidence="1" id="KW-0812">Transmembrane</keyword>
<evidence type="ECO:0000256" key="1">
    <source>
        <dbReference type="SAM" id="Phobius"/>
    </source>
</evidence>
<comment type="caution">
    <text evidence="2">The sequence shown here is derived from an EMBL/GenBank/DDBJ whole genome shotgun (WGS) entry which is preliminary data.</text>
</comment>
<gene>
    <name evidence="2" type="ORF">EDB92DRAFT_1935502</name>
</gene>
<keyword evidence="1" id="KW-1133">Transmembrane helix</keyword>
<sequence>MSAASPVFPSPPIPETLSVCSSPRTRSLDEVLANTSRRAAVFEMQIKALEEKLAEDLSNCRAIECSLKEAFSNIKRNYRRAEKDSLRTHVPHIDAELDQALGVLDELEIRLPAIHTQAAHVRRLYDSSRDKAQVLVEDLRWLNRDFTSRWRTVVFSRSSPVSWHWRATLRTLFALTLVLVAWGSWIALRGAYQAHRQRLVWGERLIS</sequence>
<reference evidence="2" key="1">
    <citation type="submission" date="2022-01" db="EMBL/GenBank/DDBJ databases">
        <title>Comparative genomics reveals a dynamic genome evolution in the ectomycorrhizal milk-cap (Lactarius) mushrooms.</title>
        <authorList>
            <consortium name="DOE Joint Genome Institute"/>
            <person name="Lebreton A."/>
            <person name="Tang N."/>
            <person name="Kuo A."/>
            <person name="LaButti K."/>
            <person name="Drula E."/>
            <person name="Barry K."/>
            <person name="Clum A."/>
            <person name="Lipzen A."/>
            <person name="Mousain D."/>
            <person name="Ng V."/>
            <person name="Wang R."/>
            <person name="Wang X."/>
            <person name="Dai Y."/>
            <person name="Henrissat B."/>
            <person name="Grigoriev I.V."/>
            <person name="Guerin-Laguette A."/>
            <person name="Yu F."/>
            <person name="Martin F.M."/>
        </authorList>
    </citation>
    <scope>NUCLEOTIDE SEQUENCE</scope>
    <source>
        <strain evidence="2">QP</strain>
    </source>
</reference>
<dbReference type="AlphaFoldDB" id="A0AAD4Q9U4"/>
<proteinExistence type="predicted"/>
<name>A0AAD4Q9U4_9AGAM</name>